<proteinExistence type="predicted"/>
<evidence type="ECO:0000313" key="1">
    <source>
        <dbReference type="EMBL" id="ONM25653.1"/>
    </source>
</evidence>
<sequence length="63" mass="6679">MRGSPACRSRILIRSVARPIRACRVPASVLSTPTGSPWVLSTILSCFVCGLSAEYPGSVALFL</sequence>
<dbReference type="EMBL" id="CM007648">
    <property type="protein sequence ID" value="ONM25654.1"/>
    <property type="molecule type" value="Genomic_DNA"/>
</dbReference>
<name>A0A1D6F2J5_MAIZE</name>
<organism evidence="1">
    <name type="scientific">Zea mays</name>
    <name type="common">Maize</name>
    <dbReference type="NCBI Taxonomy" id="4577"/>
    <lineage>
        <taxon>Eukaryota</taxon>
        <taxon>Viridiplantae</taxon>
        <taxon>Streptophyta</taxon>
        <taxon>Embryophyta</taxon>
        <taxon>Tracheophyta</taxon>
        <taxon>Spermatophyta</taxon>
        <taxon>Magnoliopsida</taxon>
        <taxon>Liliopsida</taxon>
        <taxon>Poales</taxon>
        <taxon>Poaceae</taxon>
        <taxon>PACMAD clade</taxon>
        <taxon>Panicoideae</taxon>
        <taxon>Andropogonodae</taxon>
        <taxon>Andropogoneae</taxon>
        <taxon>Tripsacinae</taxon>
        <taxon>Zea</taxon>
    </lineage>
</organism>
<dbReference type="EMBL" id="CM007648">
    <property type="protein sequence ID" value="ONM25657.1"/>
    <property type="molecule type" value="Genomic_DNA"/>
</dbReference>
<protein>
    <submittedName>
        <fullName evidence="1">Protein Mo25</fullName>
    </submittedName>
</protein>
<accession>A0A1D6F2J5</accession>
<dbReference type="EMBL" id="CM007648">
    <property type="protein sequence ID" value="ONM25650.1"/>
    <property type="molecule type" value="Genomic_DNA"/>
</dbReference>
<reference evidence="1" key="1">
    <citation type="submission" date="2015-12" db="EMBL/GenBank/DDBJ databases">
        <title>Update maize B73 reference genome by single molecule sequencing technologies.</title>
        <authorList>
            <consortium name="Maize Genome Sequencing Project"/>
            <person name="Ware D."/>
        </authorList>
    </citation>
    <scope>NUCLEOTIDE SEQUENCE [LARGE SCALE GENOMIC DNA]</scope>
    <source>
        <tissue evidence="1">Seedling</tissue>
    </source>
</reference>
<dbReference type="EMBL" id="CM007648">
    <property type="protein sequence ID" value="ONM25646.1"/>
    <property type="molecule type" value="Genomic_DNA"/>
</dbReference>
<dbReference type="EMBL" id="CM007648">
    <property type="protein sequence ID" value="ONM25653.1"/>
    <property type="molecule type" value="Genomic_DNA"/>
</dbReference>
<dbReference type="AlphaFoldDB" id="A0A1D6F2J5"/>
<dbReference type="EMBL" id="CM007648">
    <property type="protein sequence ID" value="ONM25659.1"/>
    <property type="molecule type" value="Genomic_DNA"/>
</dbReference>
<gene>
    <name evidence="1" type="ORF">ZEAMMB73_Zm00001d007058</name>
</gene>